<feature type="transmembrane region" description="Helical" evidence="8">
    <location>
        <begin position="116"/>
        <end position="136"/>
    </location>
</feature>
<evidence type="ECO:0000256" key="8">
    <source>
        <dbReference type="SAM" id="Phobius"/>
    </source>
</evidence>
<name>A0A3N7GFB7_POPTR</name>
<keyword evidence="8" id="KW-0812">Transmembrane</keyword>
<keyword evidence="3" id="KW-0479">Metal-binding</keyword>
<protein>
    <submittedName>
        <fullName evidence="9">Uncharacterized protein</fullName>
    </submittedName>
</protein>
<evidence type="ECO:0000256" key="2">
    <source>
        <dbReference type="ARBA" id="ARBA00006024"/>
    </source>
</evidence>
<dbReference type="PANTHER" id="PTHR43079:SF1">
    <property type="entry name" value="CADMIUM_ZINC-TRANSPORTING ATPASE HMA1, CHLOROPLASTIC-RELATED"/>
    <property type="match status" value="1"/>
</dbReference>
<keyword evidence="5" id="KW-0067">ATP-binding</keyword>
<reference evidence="9 10" key="1">
    <citation type="journal article" date="2006" name="Science">
        <title>The genome of black cottonwood, Populus trichocarpa (Torr. &amp; Gray).</title>
        <authorList>
            <person name="Tuskan G.A."/>
            <person name="Difazio S."/>
            <person name="Jansson S."/>
            <person name="Bohlmann J."/>
            <person name="Grigoriev I."/>
            <person name="Hellsten U."/>
            <person name="Putnam N."/>
            <person name="Ralph S."/>
            <person name="Rombauts S."/>
            <person name="Salamov A."/>
            <person name="Schein J."/>
            <person name="Sterck L."/>
            <person name="Aerts A."/>
            <person name="Bhalerao R.R."/>
            <person name="Bhalerao R.P."/>
            <person name="Blaudez D."/>
            <person name="Boerjan W."/>
            <person name="Brun A."/>
            <person name="Brunner A."/>
            <person name="Busov V."/>
            <person name="Campbell M."/>
            <person name="Carlson J."/>
            <person name="Chalot M."/>
            <person name="Chapman J."/>
            <person name="Chen G.L."/>
            <person name="Cooper D."/>
            <person name="Coutinho P.M."/>
            <person name="Couturier J."/>
            <person name="Covert S."/>
            <person name="Cronk Q."/>
            <person name="Cunningham R."/>
            <person name="Davis J."/>
            <person name="Degroeve S."/>
            <person name="Dejardin A."/>
            <person name="Depamphilis C."/>
            <person name="Detter J."/>
            <person name="Dirks B."/>
            <person name="Dubchak I."/>
            <person name="Duplessis S."/>
            <person name="Ehlting J."/>
            <person name="Ellis B."/>
            <person name="Gendler K."/>
            <person name="Goodstein D."/>
            <person name="Gribskov M."/>
            <person name="Grimwood J."/>
            <person name="Groover A."/>
            <person name="Gunter L."/>
            <person name="Hamberger B."/>
            <person name="Heinze B."/>
            <person name="Helariutta Y."/>
            <person name="Henrissat B."/>
            <person name="Holligan D."/>
            <person name="Holt R."/>
            <person name="Huang W."/>
            <person name="Islam-Faridi N."/>
            <person name="Jones S."/>
            <person name="Jones-Rhoades M."/>
            <person name="Jorgensen R."/>
            <person name="Joshi C."/>
            <person name="Kangasjarvi J."/>
            <person name="Karlsson J."/>
            <person name="Kelleher C."/>
            <person name="Kirkpatrick R."/>
            <person name="Kirst M."/>
            <person name="Kohler A."/>
            <person name="Kalluri U."/>
            <person name="Larimer F."/>
            <person name="Leebens-Mack J."/>
            <person name="Leple J.C."/>
            <person name="Locascio P."/>
            <person name="Lou Y."/>
            <person name="Lucas S."/>
            <person name="Martin F."/>
            <person name="Montanini B."/>
            <person name="Napoli C."/>
            <person name="Nelson D.R."/>
            <person name="Nelson C."/>
            <person name="Nieminen K."/>
            <person name="Nilsson O."/>
            <person name="Pereda V."/>
            <person name="Peter G."/>
            <person name="Philippe R."/>
            <person name="Pilate G."/>
            <person name="Poliakov A."/>
            <person name="Razumovskaya J."/>
            <person name="Richardson P."/>
            <person name="Rinaldi C."/>
            <person name="Ritland K."/>
            <person name="Rouze P."/>
            <person name="Ryaboy D."/>
            <person name="Schmutz J."/>
            <person name="Schrader J."/>
            <person name="Segerman B."/>
            <person name="Shin H."/>
            <person name="Siddiqui A."/>
            <person name="Sterky F."/>
            <person name="Terry A."/>
            <person name="Tsai C.J."/>
            <person name="Uberbacher E."/>
            <person name="Unneberg P."/>
            <person name="Vahala J."/>
            <person name="Wall K."/>
            <person name="Wessler S."/>
            <person name="Yang G."/>
            <person name="Yin T."/>
            <person name="Douglas C."/>
            <person name="Marra M."/>
            <person name="Sandberg G."/>
            <person name="Van de Peer Y."/>
            <person name="Rokhsar D."/>
        </authorList>
    </citation>
    <scope>NUCLEOTIDE SEQUENCE [LARGE SCALE GENOMIC DNA]</scope>
    <source>
        <strain evidence="10">cv. Nisqually</strain>
    </source>
</reference>
<dbReference type="InParanoid" id="A0A3N7GFB7"/>
<dbReference type="GO" id="GO:0046872">
    <property type="term" value="F:metal ion binding"/>
    <property type="evidence" value="ECO:0007669"/>
    <property type="project" value="UniProtKB-KW"/>
</dbReference>
<keyword evidence="10" id="KW-1185">Reference proteome</keyword>
<evidence type="ECO:0000256" key="1">
    <source>
        <dbReference type="ARBA" id="ARBA00004141"/>
    </source>
</evidence>
<feature type="transmembrane region" description="Helical" evidence="8">
    <location>
        <begin position="142"/>
        <end position="165"/>
    </location>
</feature>
<keyword evidence="8" id="KW-0472">Membrane</keyword>
<gene>
    <name evidence="9" type="ORF">POPTR_005G142732</name>
</gene>
<dbReference type="InterPro" id="IPR051949">
    <property type="entry name" value="Cation_Transport_ATPase"/>
</dbReference>
<evidence type="ECO:0000256" key="6">
    <source>
        <dbReference type="ARBA" id="ARBA00022842"/>
    </source>
</evidence>
<feature type="transmembrane region" description="Helical" evidence="8">
    <location>
        <begin position="84"/>
        <end position="104"/>
    </location>
</feature>
<dbReference type="PANTHER" id="PTHR43079">
    <property type="entry name" value="PROBABLE CADMIUM/ZINC-TRANSPORTING ATPASE HMA1"/>
    <property type="match status" value="1"/>
</dbReference>
<evidence type="ECO:0000256" key="7">
    <source>
        <dbReference type="ARBA" id="ARBA00022967"/>
    </source>
</evidence>
<keyword evidence="6" id="KW-0460">Magnesium</keyword>
<evidence type="ECO:0000256" key="4">
    <source>
        <dbReference type="ARBA" id="ARBA00022741"/>
    </source>
</evidence>
<comment type="subcellular location">
    <subcellularLocation>
        <location evidence="1">Membrane</location>
        <topology evidence="1">Multi-pass membrane protein</topology>
    </subcellularLocation>
</comment>
<dbReference type="EMBL" id="CM009294">
    <property type="protein sequence ID" value="RQO90534.1"/>
    <property type="molecule type" value="Genomic_DNA"/>
</dbReference>
<evidence type="ECO:0000256" key="5">
    <source>
        <dbReference type="ARBA" id="ARBA00022840"/>
    </source>
</evidence>
<dbReference type="Proteomes" id="UP000006729">
    <property type="component" value="Chromosome 5"/>
</dbReference>
<accession>A0A3N7GFB7</accession>
<feature type="transmembrane region" description="Helical" evidence="8">
    <location>
        <begin position="177"/>
        <end position="200"/>
    </location>
</feature>
<dbReference type="GO" id="GO:0016020">
    <property type="term" value="C:membrane"/>
    <property type="evidence" value="ECO:0007669"/>
    <property type="project" value="UniProtKB-SubCell"/>
</dbReference>
<proteinExistence type="inferred from homology"/>
<dbReference type="AlphaFoldDB" id="A0A3N7GFB7"/>
<organism evidence="9 10">
    <name type="scientific">Populus trichocarpa</name>
    <name type="common">Western balsam poplar</name>
    <name type="synonym">Populus balsamifera subsp. trichocarpa</name>
    <dbReference type="NCBI Taxonomy" id="3694"/>
    <lineage>
        <taxon>Eukaryota</taxon>
        <taxon>Viridiplantae</taxon>
        <taxon>Streptophyta</taxon>
        <taxon>Embryophyta</taxon>
        <taxon>Tracheophyta</taxon>
        <taxon>Spermatophyta</taxon>
        <taxon>Magnoliopsida</taxon>
        <taxon>eudicotyledons</taxon>
        <taxon>Gunneridae</taxon>
        <taxon>Pentapetalae</taxon>
        <taxon>rosids</taxon>
        <taxon>fabids</taxon>
        <taxon>Malpighiales</taxon>
        <taxon>Salicaceae</taxon>
        <taxon>Saliceae</taxon>
        <taxon>Populus</taxon>
    </lineage>
</organism>
<feature type="transmembrane region" description="Helical" evidence="8">
    <location>
        <begin position="45"/>
        <end position="64"/>
    </location>
</feature>
<keyword evidence="4" id="KW-0547">Nucleotide-binding</keyword>
<evidence type="ECO:0000256" key="3">
    <source>
        <dbReference type="ARBA" id="ARBA00022723"/>
    </source>
</evidence>
<evidence type="ECO:0000313" key="9">
    <source>
        <dbReference type="EMBL" id="RQO90534.1"/>
    </source>
</evidence>
<dbReference type="STRING" id="3694.A0A3N7GFB7"/>
<keyword evidence="7" id="KW-1278">Translocase</keyword>
<evidence type="ECO:0000313" key="10">
    <source>
        <dbReference type="Proteomes" id="UP000006729"/>
    </source>
</evidence>
<sequence>MTFHFSYEMAIFILFILIYQVMLVMEVLSSKRKLQRCLDEFGEHYSKLVVGLAVANALLEPFLFEWPFMITPVCKGSVYRAQDLMVAASHCALAVAPLAYATAINSCARKEGVWSWWEGINYAPALAAATVGIVLAQRATATAIAVACVLTAKGCHTWCSILYFIKSRQRTSLFEQNAALALTSIFLAFLPSILNFLPLWSTALHLSSSHMPRFYMRSE</sequence>
<dbReference type="GO" id="GO:0005524">
    <property type="term" value="F:ATP binding"/>
    <property type="evidence" value="ECO:0007669"/>
    <property type="project" value="UniProtKB-KW"/>
</dbReference>
<comment type="similarity">
    <text evidence="2">Belongs to the cation transport ATPase (P-type) (TC 3.A.3) family. Type IB subfamily.</text>
</comment>
<feature type="transmembrane region" description="Helical" evidence="8">
    <location>
        <begin position="6"/>
        <end position="25"/>
    </location>
</feature>
<keyword evidence="8" id="KW-1133">Transmembrane helix</keyword>